<dbReference type="EMBL" id="OIVN01006429">
    <property type="protein sequence ID" value="SPD32964.1"/>
    <property type="molecule type" value="Genomic_DNA"/>
</dbReference>
<protein>
    <submittedName>
        <fullName evidence="1">Uncharacterized protein</fullName>
    </submittedName>
</protein>
<evidence type="ECO:0000313" key="1">
    <source>
        <dbReference type="EMBL" id="SPD32964.1"/>
    </source>
</evidence>
<proteinExistence type="predicted"/>
<sequence>MLSLSQLSPSRSGGGYGRLAWYKSRRANLETHLGSRWLRLTSSGLAVVTIGVVLRWWRWASIWSEVVVDLLVQWVTGFLGGGSPIVDCDLRVVCELSGGYGRL</sequence>
<name>A0A2N9J8Q0_FAGSY</name>
<reference evidence="1" key="1">
    <citation type="submission" date="2018-02" db="EMBL/GenBank/DDBJ databases">
        <authorList>
            <person name="Cohen D.B."/>
            <person name="Kent A.D."/>
        </authorList>
    </citation>
    <scope>NUCLEOTIDE SEQUENCE</scope>
</reference>
<organism evidence="1">
    <name type="scientific">Fagus sylvatica</name>
    <name type="common">Beechnut</name>
    <dbReference type="NCBI Taxonomy" id="28930"/>
    <lineage>
        <taxon>Eukaryota</taxon>
        <taxon>Viridiplantae</taxon>
        <taxon>Streptophyta</taxon>
        <taxon>Embryophyta</taxon>
        <taxon>Tracheophyta</taxon>
        <taxon>Spermatophyta</taxon>
        <taxon>Magnoliopsida</taxon>
        <taxon>eudicotyledons</taxon>
        <taxon>Gunneridae</taxon>
        <taxon>Pentapetalae</taxon>
        <taxon>rosids</taxon>
        <taxon>fabids</taxon>
        <taxon>Fagales</taxon>
        <taxon>Fagaceae</taxon>
        <taxon>Fagus</taxon>
    </lineage>
</organism>
<dbReference type="AlphaFoldDB" id="A0A2N9J8Q0"/>
<accession>A0A2N9J8Q0</accession>
<gene>
    <name evidence="1" type="ORF">FSB_LOCUS60846</name>
</gene>